<gene>
    <name evidence="1" type="ORF">NS506_04162</name>
    <name evidence="2" type="ORF">NSK11_contig00025-0068</name>
</gene>
<sequence length="204" mass="21368">MFGIIRPCRHRLGEELGRAWLAQLCGLCLALRDDHGQSARLATNYDGLIISALVEAQSTVSPTRRAAGPCPLRGMKRADVATGDCVRLAATVSLVLAAAKVRDHADDHDGVAGAAGFRPAARRIARRWARQGESTGAGLGFDTGVLVTAVDRQGEVEAAAVIGTPLLEVTEPTETATAFGHTAVLAGGPAIRRRWPRLADCSAA</sequence>
<evidence type="ECO:0000313" key="1">
    <source>
        <dbReference type="EMBL" id="APA98210.1"/>
    </source>
</evidence>
<dbReference type="RefSeq" id="WP_228102832.1">
    <property type="nucleotide sequence ID" value="NZ_AP017900.1"/>
</dbReference>
<organism evidence="2 3">
    <name type="scientific">Nocardia seriolae</name>
    <dbReference type="NCBI Taxonomy" id="37332"/>
    <lineage>
        <taxon>Bacteria</taxon>
        <taxon>Bacillati</taxon>
        <taxon>Actinomycetota</taxon>
        <taxon>Actinomycetes</taxon>
        <taxon>Mycobacteriales</taxon>
        <taxon>Nocardiaceae</taxon>
        <taxon>Nocardia</taxon>
    </lineage>
</organism>
<protein>
    <submittedName>
        <fullName evidence="2">Uncharacterized protein</fullName>
    </submittedName>
</protein>
<dbReference type="GeneID" id="93375352"/>
<name>A0ABC9YSP8_9NOCA</name>
<dbReference type="InterPro" id="IPR043740">
    <property type="entry name" value="DUF5685"/>
</dbReference>
<proteinExistence type="predicted"/>
<evidence type="ECO:0000313" key="2">
    <source>
        <dbReference type="EMBL" id="GAP27986.1"/>
    </source>
</evidence>
<dbReference type="KEGG" id="nsr:NS506_04162"/>
<dbReference type="Pfam" id="PF18937">
    <property type="entry name" value="DUF5685"/>
    <property type="match status" value="1"/>
</dbReference>
<dbReference type="AlphaFoldDB" id="A0ABC9YSP8"/>
<dbReference type="EMBL" id="CP017839">
    <property type="protein sequence ID" value="APA98210.1"/>
    <property type="molecule type" value="Genomic_DNA"/>
</dbReference>
<reference evidence="3" key="1">
    <citation type="submission" date="2015-07" db="EMBL/GenBank/DDBJ databases">
        <title>Nocardia seriolae U-1 whole genome shotgun sequence.</title>
        <authorList>
            <person name="Imajoh M."/>
            <person name="Fukumoto Y."/>
            <person name="Sukeda M."/>
            <person name="Yamane J."/>
            <person name="Yamasaki K."/>
            <person name="Shimizu M."/>
            <person name="Ohnishi K."/>
            <person name="Oshima S."/>
        </authorList>
    </citation>
    <scope>NUCLEOTIDE SEQUENCE [LARGE SCALE GENOMIC DNA]</scope>
    <source>
        <strain evidence="3">U-1</strain>
    </source>
</reference>
<accession>A0ABC9YSP8</accession>
<evidence type="ECO:0000313" key="3">
    <source>
        <dbReference type="Proteomes" id="UP000037179"/>
    </source>
</evidence>
<dbReference type="EMBL" id="BBYQ01000025">
    <property type="protein sequence ID" value="GAP27986.1"/>
    <property type="molecule type" value="Genomic_DNA"/>
</dbReference>
<dbReference type="Proteomes" id="UP000180166">
    <property type="component" value="Chromosome"/>
</dbReference>
<reference evidence="2 3" key="2">
    <citation type="journal article" date="2016" name="Genome Announc.">
        <title>Draft Genome Sequence of Erythromycin- and Oxytetracycline-Sensitive Nocardia seriolae Strain U-1 (NBRC 110359).</title>
        <authorList>
            <person name="Imajoh M."/>
            <person name="Sukeda M."/>
            <person name="Shimizu M."/>
            <person name="Yamane J."/>
            <person name="Ohnishi K."/>
            <person name="Oshima S."/>
        </authorList>
    </citation>
    <scope>NUCLEOTIDE SEQUENCE [LARGE SCALE GENOMIC DNA]</scope>
    <source>
        <strain evidence="2 3">U-1</strain>
    </source>
</reference>
<reference evidence="1 4" key="3">
    <citation type="submission" date="2016-10" db="EMBL/GenBank/DDBJ databases">
        <title>Genome sequence of Nocardia seriolae strain EM150506, isolated from Anguila japonica.</title>
        <authorList>
            <person name="Han H.-J."/>
        </authorList>
    </citation>
    <scope>NUCLEOTIDE SEQUENCE [LARGE SCALE GENOMIC DNA]</scope>
    <source>
        <strain evidence="1 4">EM150506</strain>
    </source>
</reference>
<dbReference type="Proteomes" id="UP000037179">
    <property type="component" value="Unassembled WGS sequence"/>
</dbReference>
<keyword evidence="3" id="KW-1185">Reference proteome</keyword>
<evidence type="ECO:0000313" key="4">
    <source>
        <dbReference type="Proteomes" id="UP000180166"/>
    </source>
</evidence>